<dbReference type="GO" id="GO:0005524">
    <property type="term" value="F:ATP binding"/>
    <property type="evidence" value="ECO:0007669"/>
    <property type="project" value="UniProtKB-KW"/>
</dbReference>
<feature type="domain" description="ABC transporter" evidence="3">
    <location>
        <begin position="21"/>
        <end position="91"/>
    </location>
</feature>
<name>A0A344UWU5_9ACTN</name>
<dbReference type="Gene3D" id="3.40.50.300">
    <property type="entry name" value="P-loop containing nucleotide triphosphate hydrolases"/>
    <property type="match status" value="1"/>
</dbReference>
<dbReference type="SUPFAM" id="SSF52540">
    <property type="entry name" value="P-loop containing nucleoside triphosphate hydrolases"/>
    <property type="match status" value="1"/>
</dbReference>
<sequence length="113" mass="12421">MIEFRNPSKHYSDGTVAVREPSLMVASHTTVVMVGPSGSGRTTLLRMVNRMVEPTAGQVLIDGGEVRERDAVRLRRSIGYVMQSLGLEKNLARRCPAQLSGGQQQRVGVARTW</sequence>
<dbReference type="AlphaFoldDB" id="A0A344UWU5"/>
<accession>A0A344UWU5</accession>
<dbReference type="PANTHER" id="PTHR43117">
    <property type="entry name" value="OSMOPROTECTANT IMPORT ATP-BINDING PROTEIN OSMV"/>
    <property type="match status" value="1"/>
</dbReference>
<protein>
    <submittedName>
        <fullName evidence="4">Choline transport ATP-binding protein OpuBA</fullName>
    </submittedName>
</protein>
<dbReference type="InterPro" id="IPR003439">
    <property type="entry name" value="ABC_transporter-like_ATP-bd"/>
</dbReference>
<dbReference type="InterPro" id="IPR027417">
    <property type="entry name" value="P-loop_NTPase"/>
</dbReference>
<evidence type="ECO:0000313" key="4">
    <source>
        <dbReference type="EMBL" id="AXE39743.1"/>
    </source>
</evidence>
<gene>
    <name evidence="4" type="primary">opuBA</name>
    <name evidence="4" type="ORF">JS278_02605</name>
</gene>
<evidence type="ECO:0000256" key="2">
    <source>
        <dbReference type="ARBA" id="ARBA00022448"/>
    </source>
</evidence>
<keyword evidence="4" id="KW-0547">Nucleotide-binding</keyword>
<evidence type="ECO:0000313" key="5">
    <source>
        <dbReference type="Proteomes" id="UP000251995"/>
    </source>
</evidence>
<evidence type="ECO:0000256" key="1">
    <source>
        <dbReference type="ARBA" id="ARBA00005417"/>
    </source>
</evidence>
<keyword evidence="4" id="KW-0067">ATP-binding</keyword>
<dbReference type="OrthoDB" id="9802264at2"/>
<dbReference type="EMBL" id="CP025198">
    <property type="protein sequence ID" value="AXE39743.1"/>
    <property type="molecule type" value="Genomic_DNA"/>
</dbReference>
<keyword evidence="2" id="KW-0813">Transport</keyword>
<dbReference type="GO" id="GO:0016887">
    <property type="term" value="F:ATP hydrolysis activity"/>
    <property type="evidence" value="ECO:0007669"/>
    <property type="project" value="InterPro"/>
</dbReference>
<reference evidence="4 5" key="1">
    <citation type="submission" date="2017-12" db="EMBL/GenBank/DDBJ databases">
        <title>The whole genome sequence of the Acidipropionibacterium virtanenii sp. nov. type strain JS278.</title>
        <authorList>
            <person name="Laine P."/>
            <person name="Deptula P."/>
            <person name="Varmanen P."/>
            <person name="Auvinen P."/>
        </authorList>
    </citation>
    <scope>NUCLEOTIDE SEQUENCE [LARGE SCALE GENOMIC DNA]</scope>
    <source>
        <strain evidence="4 5">JS278</strain>
    </source>
</reference>
<evidence type="ECO:0000259" key="3">
    <source>
        <dbReference type="Pfam" id="PF00005"/>
    </source>
</evidence>
<dbReference type="KEGG" id="acij:JS278_02605"/>
<dbReference type="Proteomes" id="UP000251995">
    <property type="component" value="Chromosome"/>
</dbReference>
<dbReference type="PANTHER" id="PTHR43117:SF4">
    <property type="entry name" value="OSMOPROTECTANT IMPORT ATP-BINDING PROTEIN OSMV"/>
    <property type="match status" value="1"/>
</dbReference>
<keyword evidence="5" id="KW-1185">Reference proteome</keyword>
<dbReference type="Pfam" id="PF00005">
    <property type="entry name" value="ABC_tran"/>
    <property type="match status" value="1"/>
</dbReference>
<comment type="similarity">
    <text evidence="1">Belongs to the ABC transporter superfamily.</text>
</comment>
<proteinExistence type="inferred from homology"/>
<organism evidence="4 5">
    <name type="scientific">Acidipropionibacterium virtanenii</name>
    <dbReference type="NCBI Taxonomy" id="2057246"/>
    <lineage>
        <taxon>Bacteria</taxon>
        <taxon>Bacillati</taxon>
        <taxon>Actinomycetota</taxon>
        <taxon>Actinomycetes</taxon>
        <taxon>Propionibacteriales</taxon>
        <taxon>Propionibacteriaceae</taxon>
        <taxon>Acidipropionibacterium</taxon>
    </lineage>
</organism>